<dbReference type="EMBL" id="CAICTM010000872">
    <property type="protein sequence ID" value="CAB9517683.1"/>
    <property type="molecule type" value="Genomic_DNA"/>
</dbReference>
<dbReference type="SUPFAM" id="SSF53335">
    <property type="entry name" value="S-adenosyl-L-methionine-dependent methyltransferases"/>
    <property type="match status" value="1"/>
</dbReference>
<feature type="region of interest" description="Disordered" evidence="1">
    <location>
        <begin position="28"/>
        <end position="47"/>
    </location>
</feature>
<feature type="transmembrane region" description="Helical" evidence="2">
    <location>
        <begin position="96"/>
        <end position="117"/>
    </location>
</feature>
<comment type="caution">
    <text evidence="3">The sequence shown here is derived from an EMBL/GenBank/DDBJ whole genome shotgun (WGS) entry which is preliminary data.</text>
</comment>
<protein>
    <submittedName>
        <fullName evidence="3">Uncharacterized protein</fullName>
    </submittedName>
</protein>
<feature type="compositionally biased region" description="Basic residues" evidence="1">
    <location>
        <begin position="71"/>
        <end position="80"/>
    </location>
</feature>
<evidence type="ECO:0000256" key="1">
    <source>
        <dbReference type="SAM" id="MobiDB-lite"/>
    </source>
</evidence>
<evidence type="ECO:0000256" key="2">
    <source>
        <dbReference type="SAM" id="Phobius"/>
    </source>
</evidence>
<gene>
    <name evidence="3" type="ORF">SEMRO_873_G214060.1</name>
</gene>
<keyword evidence="2" id="KW-0472">Membrane</keyword>
<feature type="compositionally biased region" description="Basic and acidic residues" evidence="1">
    <location>
        <begin position="60"/>
        <end position="70"/>
    </location>
</feature>
<proteinExistence type="predicted"/>
<dbReference type="InterPro" id="IPR029063">
    <property type="entry name" value="SAM-dependent_MTases_sf"/>
</dbReference>
<feature type="compositionally biased region" description="Acidic residues" evidence="1">
    <location>
        <begin position="37"/>
        <end position="46"/>
    </location>
</feature>
<sequence>MPRSRHWQREKENGLDLEIVDYLSKTKRNHTSSRNDVDDDDDEESEHVEFQGLLVEGRKNDDDDEISKTKPKDHRRNRTRKKRNAIVVWNRPLGVWVAKTVAIVFVVGFVVWLVRFVRILRAAKKRHHHHEKDDKGSHFNASMVHYYSNEAEDALLNQSVAASVAYTCPTNIDQATNDKDGVFDFYNIDTEKHTRVQDRAIAELLDMKYGAWGITPHQRKAVNAQWVHWYADALLLHATAEGSTTIYESACGVGLTLYVILELLAEQYNITGLEVYGNEYIADNVITANRFYLQQQQRQDQQDNTTSSLPHPKLGRICLGDSTNLDFVPSNAFDLVFTGYIDPITDPLNLQWSHGQHKRYCKDPTKQELIRQEQALIENWFAMWVTEMLRIAKPGATIIVESISPPQCQVGDWGGVAREWWTSDALAYYYYGEHVEPGSVETIDFDPLSQYKGLHDRYNVKMVKKKENLINR</sequence>
<accession>A0A9N8EBA3</accession>
<organism evidence="3 4">
    <name type="scientific">Seminavis robusta</name>
    <dbReference type="NCBI Taxonomy" id="568900"/>
    <lineage>
        <taxon>Eukaryota</taxon>
        <taxon>Sar</taxon>
        <taxon>Stramenopiles</taxon>
        <taxon>Ochrophyta</taxon>
        <taxon>Bacillariophyta</taxon>
        <taxon>Bacillariophyceae</taxon>
        <taxon>Bacillariophycidae</taxon>
        <taxon>Naviculales</taxon>
        <taxon>Naviculaceae</taxon>
        <taxon>Seminavis</taxon>
    </lineage>
</organism>
<keyword evidence="4" id="KW-1185">Reference proteome</keyword>
<dbReference type="OrthoDB" id="45452at2759"/>
<keyword evidence="2" id="KW-0812">Transmembrane</keyword>
<reference evidence="3" key="1">
    <citation type="submission" date="2020-06" db="EMBL/GenBank/DDBJ databases">
        <authorList>
            <consortium name="Plant Systems Biology data submission"/>
        </authorList>
    </citation>
    <scope>NUCLEOTIDE SEQUENCE</scope>
    <source>
        <strain evidence="3">D6</strain>
    </source>
</reference>
<feature type="region of interest" description="Disordered" evidence="1">
    <location>
        <begin position="60"/>
        <end position="80"/>
    </location>
</feature>
<evidence type="ECO:0000313" key="4">
    <source>
        <dbReference type="Proteomes" id="UP001153069"/>
    </source>
</evidence>
<dbReference type="Gene3D" id="3.40.50.150">
    <property type="entry name" value="Vaccinia Virus protein VP39"/>
    <property type="match status" value="1"/>
</dbReference>
<dbReference type="AlphaFoldDB" id="A0A9N8EBA3"/>
<keyword evidence="2" id="KW-1133">Transmembrane helix</keyword>
<evidence type="ECO:0000313" key="3">
    <source>
        <dbReference type="EMBL" id="CAB9517683.1"/>
    </source>
</evidence>
<name>A0A9N8EBA3_9STRA</name>
<dbReference type="Proteomes" id="UP001153069">
    <property type="component" value="Unassembled WGS sequence"/>
</dbReference>